<dbReference type="Proteomes" id="UP000607653">
    <property type="component" value="Unassembled WGS sequence"/>
</dbReference>
<gene>
    <name evidence="1" type="ORF">HUJ06_011204</name>
</gene>
<organism evidence="1 2">
    <name type="scientific">Nelumbo nucifera</name>
    <name type="common">Sacred lotus</name>
    <dbReference type="NCBI Taxonomy" id="4432"/>
    <lineage>
        <taxon>Eukaryota</taxon>
        <taxon>Viridiplantae</taxon>
        <taxon>Streptophyta</taxon>
        <taxon>Embryophyta</taxon>
        <taxon>Tracheophyta</taxon>
        <taxon>Spermatophyta</taxon>
        <taxon>Magnoliopsida</taxon>
        <taxon>Proteales</taxon>
        <taxon>Nelumbonaceae</taxon>
        <taxon>Nelumbo</taxon>
    </lineage>
</organism>
<name>A0A822YJR3_NELNU</name>
<proteinExistence type="predicted"/>
<keyword evidence="2" id="KW-1185">Reference proteome</keyword>
<dbReference type="EMBL" id="DUZY01000003">
    <property type="protein sequence ID" value="DAD32353.1"/>
    <property type="molecule type" value="Genomic_DNA"/>
</dbReference>
<evidence type="ECO:0000313" key="2">
    <source>
        <dbReference type="Proteomes" id="UP000607653"/>
    </source>
</evidence>
<sequence length="67" mass="7455">MFAEAVKWWWLFVVKALVGRGFPTVVAPRPQWSMGSHAFSLLGMLVFGVDSWKVVCGFSPRPTVDGN</sequence>
<reference evidence="1 2" key="1">
    <citation type="journal article" date="2020" name="Mol. Biol. Evol.">
        <title>Distinct Expression and Methylation Patterns for Genes with Different Fates following a Single Whole-Genome Duplication in Flowering Plants.</title>
        <authorList>
            <person name="Shi T."/>
            <person name="Rahmani R.S."/>
            <person name="Gugger P.F."/>
            <person name="Wang M."/>
            <person name="Li H."/>
            <person name="Zhang Y."/>
            <person name="Li Z."/>
            <person name="Wang Q."/>
            <person name="Van de Peer Y."/>
            <person name="Marchal K."/>
            <person name="Chen J."/>
        </authorList>
    </citation>
    <scope>NUCLEOTIDE SEQUENCE [LARGE SCALE GENOMIC DNA]</scope>
    <source>
        <tissue evidence="1">Leaf</tissue>
    </source>
</reference>
<evidence type="ECO:0000313" key="1">
    <source>
        <dbReference type="EMBL" id="DAD32353.1"/>
    </source>
</evidence>
<accession>A0A822YJR3</accession>
<protein>
    <submittedName>
        <fullName evidence="1">Uncharacterized protein</fullName>
    </submittedName>
</protein>
<dbReference type="AlphaFoldDB" id="A0A822YJR3"/>
<comment type="caution">
    <text evidence="1">The sequence shown here is derived from an EMBL/GenBank/DDBJ whole genome shotgun (WGS) entry which is preliminary data.</text>
</comment>